<evidence type="ECO:0000313" key="2">
    <source>
        <dbReference type="Proteomes" id="UP000006810"/>
    </source>
</evidence>
<evidence type="ECO:0000313" key="1">
    <source>
        <dbReference type="EMBL" id="BAH69353.1"/>
    </source>
</evidence>
<dbReference type="Proteomes" id="UP000006810">
    <property type="component" value="Chromosome"/>
</dbReference>
<dbReference type="KEGG" id="mfp:MBIO_0088"/>
<organism evidence="1 2">
    <name type="scientific">Mycoplasmopsis fermentans (strain ATCC 19989 / NBRC 14854 / NCTC 10117 / PG18)</name>
    <name type="common">Mycoplasma fermentans</name>
    <dbReference type="NCBI Taxonomy" id="496833"/>
    <lineage>
        <taxon>Bacteria</taxon>
        <taxon>Bacillati</taxon>
        <taxon>Mycoplasmatota</taxon>
        <taxon>Mycoplasmoidales</taxon>
        <taxon>Metamycoplasmataceae</taxon>
        <taxon>Mycoplasmopsis</taxon>
    </lineage>
</organism>
<name>C4XDY1_MYCFP</name>
<dbReference type="AlphaFoldDB" id="C4XDY1"/>
<dbReference type="PATRIC" id="fig|496833.3.peg.505"/>
<reference evidence="1 2" key="1">
    <citation type="journal article" date="2009" name="Curr. Microbiol.">
        <title>Molecular cloning and expression of a novel cholinephosphotransferase involved in glycoglycerophospholipid biosynthesis of Mycoplasma fermentans.</title>
        <authorList>
            <person name="Ishida N."/>
            <person name="Irikura D."/>
            <person name="Matsuda K."/>
            <person name="Sato S."/>
            <person name="Asano K."/>
        </authorList>
    </citation>
    <scope>NUCLEOTIDE SEQUENCE [LARGE SCALE GENOMIC DNA]</scope>
    <source>
        <strain evidence="2">ATCC 19989 / NBRC 14854 / NCTC 10117 / PG18</strain>
    </source>
</reference>
<dbReference type="EMBL" id="AP009608">
    <property type="protein sequence ID" value="BAH69353.1"/>
    <property type="molecule type" value="Genomic_DNA"/>
</dbReference>
<protein>
    <submittedName>
        <fullName evidence="1">Uncharacterized protein</fullName>
    </submittedName>
</protein>
<dbReference type="RefSeq" id="WP_015510687.1">
    <property type="nucleotide sequence ID" value="NC_021002.1"/>
</dbReference>
<dbReference type="HOGENOM" id="CLU_172504_0_0_14"/>
<proteinExistence type="predicted"/>
<gene>
    <name evidence="1" type="ordered locus">MBIO_0088</name>
</gene>
<accession>C4XDY1</accession>
<sequence length="111" mass="12864">MKLVLEEYILTGSILSNWDKIQHSNVDRIGMLNMYTLSLSKMNLSTKEASLSKLLNESKLETKTLNTPFTYQDIAQIAWKDGWPSLINNNSNALVQIWFDYYINNIMNLDE</sequence>
<keyword evidence="2" id="KW-1185">Reference proteome</keyword>